<reference evidence="3 4" key="1">
    <citation type="submission" date="2016-11" db="EMBL/GenBank/DDBJ databases">
        <authorList>
            <person name="Jaros S."/>
            <person name="Januszkiewicz K."/>
            <person name="Wedrychowicz H."/>
        </authorList>
    </citation>
    <scope>NUCLEOTIDE SEQUENCE [LARGE SCALE GENOMIC DNA]</scope>
    <source>
        <strain evidence="3 4">CGMCC 1.12145</strain>
    </source>
</reference>
<name>A0A1K1PQH7_9FLAO</name>
<dbReference type="RefSeq" id="WP_072317177.1">
    <property type="nucleotide sequence ID" value="NZ_FPJE01000009.1"/>
</dbReference>
<gene>
    <name evidence="3" type="ORF">SAMN02927921_01951</name>
</gene>
<dbReference type="GO" id="GO:0008270">
    <property type="term" value="F:zinc ion binding"/>
    <property type="evidence" value="ECO:0007669"/>
    <property type="project" value="InterPro"/>
</dbReference>
<proteinExistence type="inferred from homology"/>
<sequence>MKRSFVLLPLLVLWGWSLSGQQERRTAREELDKAFDTYREKSITQRQFTHADIEPLIRKREGNGLFEVSKLGASVEGRAIYQLQSGGGKTKVMLWSQMHGNESTATMALFDIFNFLEGRNDGFDDLRNALNEHLTLYFIPMLNPDGAERFRRRNSYDFDLNRDAVRAAAPESVILGEARSRVLPEFGFNLHDQNIYYNVSGTATPATISVLAPAYNREREINAVRKKAMQVIVAMDELLQLYIPGGVGKYDDTFEPRAFGDNFQKWGTSTILIESGGYPDDPEKQYIRKLNFAVILHALESIASGAYEKYDTDDYFRIPDNDSKLTDLLIRNVDVIGRNGEHFKTDINIRSGEERPRITDLGDLSVFYGYKELDASGYTWMPGKVYEKTFQSVRDINPEEAMSLLKKGYAAIRVKNTEGREKTNLPLLVLEEKGNLSEGLYIGRPGYFFLAREGKPVYAITDGEIVKL</sequence>
<dbReference type="STRING" id="1150368.SAMN02927921_01951"/>
<dbReference type="SUPFAM" id="SSF53187">
    <property type="entry name" value="Zn-dependent exopeptidases"/>
    <property type="match status" value="1"/>
</dbReference>
<dbReference type="Proteomes" id="UP000182248">
    <property type="component" value="Unassembled WGS sequence"/>
</dbReference>
<dbReference type="AlphaFoldDB" id="A0A1K1PQH7"/>
<comment type="similarity">
    <text evidence="1">Belongs to the peptidase M14 family.</text>
</comment>
<dbReference type="GO" id="GO:0006508">
    <property type="term" value="P:proteolysis"/>
    <property type="evidence" value="ECO:0007669"/>
    <property type="project" value="InterPro"/>
</dbReference>
<keyword evidence="4" id="KW-1185">Reference proteome</keyword>
<feature type="domain" description="Peptidase M14" evidence="2">
    <location>
        <begin position="46"/>
        <end position="302"/>
    </location>
</feature>
<evidence type="ECO:0000259" key="2">
    <source>
        <dbReference type="PROSITE" id="PS52035"/>
    </source>
</evidence>
<keyword evidence="3" id="KW-0645">Protease</keyword>
<organism evidence="3 4">
    <name type="scientific">Sinomicrobium oceani</name>
    <dbReference type="NCBI Taxonomy" id="1150368"/>
    <lineage>
        <taxon>Bacteria</taxon>
        <taxon>Pseudomonadati</taxon>
        <taxon>Bacteroidota</taxon>
        <taxon>Flavobacteriia</taxon>
        <taxon>Flavobacteriales</taxon>
        <taxon>Flavobacteriaceae</taxon>
        <taxon>Sinomicrobium</taxon>
    </lineage>
</organism>
<dbReference type="Pfam" id="PF00246">
    <property type="entry name" value="Peptidase_M14"/>
    <property type="match status" value="1"/>
</dbReference>
<evidence type="ECO:0000256" key="1">
    <source>
        <dbReference type="PROSITE-ProRule" id="PRU01379"/>
    </source>
</evidence>
<dbReference type="PROSITE" id="PS52035">
    <property type="entry name" value="PEPTIDASE_M14"/>
    <property type="match status" value="1"/>
</dbReference>
<evidence type="ECO:0000313" key="4">
    <source>
        <dbReference type="Proteomes" id="UP000182248"/>
    </source>
</evidence>
<protein>
    <submittedName>
        <fullName evidence="3">Zinc carboxypeptidase</fullName>
    </submittedName>
</protein>
<dbReference type="EMBL" id="FPJE01000009">
    <property type="protein sequence ID" value="SFW49911.1"/>
    <property type="molecule type" value="Genomic_DNA"/>
</dbReference>
<dbReference type="Gene3D" id="3.40.630.10">
    <property type="entry name" value="Zn peptidases"/>
    <property type="match status" value="1"/>
</dbReference>
<feature type="active site" description="Proton donor/acceptor" evidence="1">
    <location>
        <position position="255"/>
    </location>
</feature>
<dbReference type="InterPro" id="IPR000834">
    <property type="entry name" value="Peptidase_M14"/>
</dbReference>
<dbReference type="GO" id="GO:0004181">
    <property type="term" value="F:metallocarboxypeptidase activity"/>
    <property type="evidence" value="ECO:0007669"/>
    <property type="project" value="InterPro"/>
</dbReference>
<evidence type="ECO:0000313" key="3">
    <source>
        <dbReference type="EMBL" id="SFW49911.1"/>
    </source>
</evidence>
<accession>A0A1K1PQH7</accession>
<keyword evidence="3" id="KW-0378">Hydrolase</keyword>
<keyword evidence="3" id="KW-0121">Carboxypeptidase</keyword>
<dbReference type="OrthoDB" id="1119199at2"/>